<evidence type="ECO:0000256" key="1">
    <source>
        <dbReference type="SAM" id="MobiDB-lite"/>
    </source>
</evidence>
<dbReference type="AlphaFoldDB" id="A0A0S4LHH0"/>
<accession>A0A0S4LHH0</accession>
<proteinExistence type="predicted"/>
<dbReference type="EMBL" id="CZPZ01000013">
    <property type="protein sequence ID" value="CUS36077.1"/>
    <property type="molecule type" value="Genomic_DNA"/>
</dbReference>
<feature type="region of interest" description="Disordered" evidence="1">
    <location>
        <begin position="45"/>
        <end position="70"/>
    </location>
</feature>
<reference evidence="3" key="1">
    <citation type="submission" date="2015-10" db="EMBL/GenBank/DDBJ databases">
        <authorList>
            <person name="Luecker S."/>
            <person name="Luecker S."/>
        </authorList>
    </citation>
    <scope>NUCLEOTIDE SEQUENCE [LARGE SCALE GENOMIC DNA]</scope>
</reference>
<dbReference type="Proteomes" id="UP000198736">
    <property type="component" value="Unassembled WGS sequence"/>
</dbReference>
<sequence>MISETVLDKGQTSRLLERQGGDEVNCRAEAVVNISLLSEIQLSLGPRFEPRPGLPRKSTSGGPSLRVKTG</sequence>
<keyword evidence="3" id="KW-1185">Reference proteome</keyword>
<evidence type="ECO:0000313" key="3">
    <source>
        <dbReference type="Proteomes" id="UP000198736"/>
    </source>
</evidence>
<dbReference type="STRING" id="1742973.COMA2_200048"/>
<gene>
    <name evidence="2" type="ORF">COMA2_200048</name>
</gene>
<organism evidence="2 3">
    <name type="scientific">Candidatus Nitrospira nitrificans</name>
    <dbReference type="NCBI Taxonomy" id="1742973"/>
    <lineage>
        <taxon>Bacteria</taxon>
        <taxon>Pseudomonadati</taxon>
        <taxon>Nitrospirota</taxon>
        <taxon>Nitrospiria</taxon>
        <taxon>Nitrospirales</taxon>
        <taxon>Nitrospiraceae</taxon>
        <taxon>Nitrospira</taxon>
    </lineage>
</organism>
<name>A0A0S4LHH0_9BACT</name>
<evidence type="ECO:0000313" key="2">
    <source>
        <dbReference type="EMBL" id="CUS36077.1"/>
    </source>
</evidence>
<protein>
    <submittedName>
        <fullName evidence="2">Uncharacterized protein</fullName>
    </submittedName>
</protein>
<feature type="region of interest" description="Disordered" evidence="1">
    <location>
        <begin position="1"/>
        <end position="20"/>
    </location>
</feature>